<accession>A0A2Z6R289</accession>
<reference evidence="1 3" key="1">
    <citation type="submission" date="2017-11" db="EMBL/GenBank/DDBJ databases">
        <title>The genome of Rhizophagus clarus HR1 reveals common genetic basis of auxotrophy among arbuscular mycorrhizal fungi.</title>
        <authorList>
            <person name="Kobayashi Y."/>
        </authorList>
    </citation>
    <scope>NUCLEOTIDE SEQUENCE [LARGE SCALE GENOMIC DNA]</scope>
    <source>
        <strain evidence="1 3">HR1</strain>
    </source>
</reference>
<evidence type="ECO:0000313" key="1">
    <source>
        <dbReference type="EMBL" id="GBB91071.1"/>
    </source>
</evidence>
<reference evidence="2" key="2">
    <citation type="submission" date="2019-10" db="EMBL/GenBank/DDBJ databases">
        <title>Conservation and host-specific expression of non-tandemly repeated heterogenous ribosome RNA gene in arbuscular mycorrhizal fungi.</title>
        <authorList>
            <person name="Maeda T."/>
            <person name="Kobayashi Y."/>
            <person name="Nakagawa T."/>
            <person name="Ezawa T."/>
            <person name="Yamaguchi K."/>
            <person name="Bino T."/>
            <person name="Nishimoto Y."/>
            <person name="Shigenobu S."/>
            <person name="Kawaguchi M."/>
        </authorList>
    </citation>
    <scope>NUCLEOTIDE SEQUENCE</scope>
    <source>
        <strain evidence="2">HR1</strain>
    </source>
</reference>
<proteinExistence type="predicted"/>
<organism evidence="1 3">
    <name type="scientific">Rhizophagus clarus</name>
    <dbReference type="NCBI Taxonomy" id="94130"/>
    <lineage>
        <taxon>Eukaryota</taxon>
        <taxon>Fungi</taxon>
        <taxon>Fungi incertae sedis</taxon>
        <taxon>Mucoromycota</taxon>
        <taxon>Glomeromycotina</taxon>
        <taxon>Glomeromycetes</taxon>
        <taxon>Glomerales</taxon>
        <taxon>Glomeraceae</taxon>
        <taxon>Rhizophagus</taxon>
    </lineage>
</organism>
<comment type="caution">
    <text evidence="1">The sequence shown here is derived from an EMBL/GenBank/DDBJ whole genome shotgun (WGS) entry which is preliminary data.</text>
</comment>
<name>A0A2Z6R289_9GLOM</name>
<keyword evidence="3" id="KW-1185">Reference proteome</keyword>
<dbReference type="Proteomes" id="UP000247702">
    <property type="component" value="Unassembled WGS sequence"/>
</dbReference>
<dbReference type="Proteomes" id="UP000615446">
    <property type="component" value="Unassembled WGS sequence"/>
</dbReference>
<dbReference type="EMBL" id="BEXD01000912">
    <property type="protein sequence ID" value="GBB91071.1"/>
    <property type="molecule type" value="Genomic_DNA"/>
</dbReference>
<protein>
    <submittedName>
        <fullName evidence="1">Uncharacterized protein</fullName>
    </submittedName>
</protein>
<sequence length="96" mass="11115">MKKDTNIKVRNDKDNKRLLLNTSHNSSNSLQLSHLFTVCHDKNNRSALKRQITNINIYEDSPDAKIYNDLFHPVSTLPLLNQCSSKDRLFPMYGKP</sequence>
<dbReference type="EMBL" id="BLAL01000011">
    <property type="protein sequence ID" value="GES74111.1"/>
    <property type="molecule type" value="Genomic_DNA"/>
</dbReference>
<evidence type="ECO:0000313" key="2">
    <source>
        <dbReference type="EMBL" id="GES74111.1"/>
    </source>
</evidence>
<dbReference type="AlphaFoldDB" id="A0A2Z6R289"/>
<gene>
    <name evidence="2" type="ORF">RCL2_000160800</name>
    <name evidence="1" type="ORF">RclHR1_18190006</name>
</gene>
<evidence type="ECO:0000313" key="3">
    <source>
        <dbReference type="Proteomes" id="UP000247702"/>
    </source>
</evidence>